<evidence type="ECO:0000313" key="2">
    <source>
        <dbReference type="EMBL" id="POM81694.1"/>
    </source>
</evidence>
<proteinExistence type="predicted"/>
<keyword evidence="3" id="KW-1185">Reference proteome</keyword>
<gene>
    <name evidence="2" type="ORF">PHPALM_297</name>
</gene>
<protein>
    <submittedName>
        <fullName evidence="2">Uncharacterized protein</fullName>
    </submittedName>
</protein>
<dbReference type="OrthoDB" id="118123at2759"/>
<feature type="region of interest" description="Disordered" evidence="1">
    <location>
        <begin position="128"/>
        <end position="216"/>
    </location>
</feature>
<reference evidence="2 3" key="1">
    <citation type="journal article" date="2017" name="Genome Biol. Evol.">
        <title>Phytophthora megakarya and P. palmivora, closely related causal agents of cacao black pod rot, underwent increases in genome sizes and gene numbers by different mechanisms.</title>
        <authorList>
            <person name="Ali S.S."/>
            <person name="Shao J."/>
            <person name="Lary D.J."/>
            <person name="Kronmiller B."/>
            <person name="Shen D."/>
            <person name="Strem M.D."/>
            <person name="Amoako-Attah I."/>
            <person name="Akrofi A.Y."/>
            <person name="Begoude B.A."/>
            <person name="Ten Hoopen G.M."/>
            <person name="Coulibaly K."/>
            <person name="Kebe B.I."/>
            <person name="Melnick R.L."/>
            <person name="Guiltinan M.J."/>
            <person name="Tyler B.M."/>
            <person name="Meinhardt L.W."/>
            <person name="Bailey B.A."/>
        </authorList>
    </citation>
    <scope>NUCLEOTIDE SEQUENCE [LARGE SCALE GENOMIC DNA]</scope>
    <source>
        <strain evidence="3">sbr112.9</strain>
    </source>
</reference>
<sequence>MSGATASSPGYTATDTTDILHILNADGPTRFPLTNVQSVIKLGALNYALRPGQGFNVTALSATELLHQQDAACRKKRSGIPAAVMASLSTPFSPSDIVSLVKPSTLQLVHVHRQHIVDFSTAPRTARPEDLYTDTVPPSSAPVDHTDAAEPATTPRRRRRTAQAAPQQMNLDSSDEEDSKEVRQMNTPLLKRRRCNDDDISSDSSEAPFDRRSRTQRGIVFHPSRTDRHIHAAIIRHRHKGKVPQTLLQTIQQSSRVDFLVTPAVLRGQYSFGFGLGLSIDDYVTTSEKGVNLWDLSSKNGYPTPLQVTSYADLISALTTLYKFSQHFYNSEMTGFISTTKDFVIQYAAHARDAPTMARLLAFWVNEKFSLFRNIIIWEGLKEAMTVSVQFSRSDDKPAVLREPSSSWKQTASLTRFRTVGNDQRRFNRVSSSSRIPPDVYSQLPLGKDDRKTVFEVPVQDRLSICKALKFSFSAGVTNSKKEIPHFRTWGVLGTPFVDL</sequence>
<dbReference type="AlphaFoldDB" id="A0A2P4YV53"/>
<name>A0A2P4YV53_9STRA</name>
<dbReference type="Proteomes" id="UP000237271">
    <property type="component" value="Unassembled WGS sequence"/>
</dbReference>
<comment type="caution">
    <text evidence="2">The sequence shown here is derived from an EMBL/GenBank/DDBJ whole genome shotgun (WGS) entry which is preliminary data.</text>
</comment>
<evidence type="ECO:0000256" key="1">
    <source>
        <dbReference type="SAM" id="MobiDB-lite"/>
    </source>
</evidence>
<organism evidence="2 3">
    <name type="scientific">Phytophthora palmivora</name>
    <dbReference type="NCBI Taxonomy" id="4796"/>
    <lineage>
        <taxon>Eukaryota</taxon>
        <taxon>Sar</taxon>
        <taxon>Stramenopiles</taxon>
        <taxon>Oomycota</taxon>
        <taxon>Peronosporomycetes</taxon>
        <taxon>Peronosporales</taxon>
        <taxon>Peronosporaceae</taxon>
        <taxon>Phytophthora</taxon>
    </lineage>
</organism>
<accession>A0A2P4YV53</accession>
<dbReference type="EMBL" id="NCKW01000030">
    <property type="protein sequence ID" value="POM81694.1"/>
    <property type="molecule type" value="Genomic_DNA"/>
</dbReference>
<evidence type="ECO:0000313" key="3">
    <source>
        <dbReference type="Proteomes" id="UP000237271"/>
    </source>
</evidence>